<dbReference type="Proteomes" id="UP001305647">
    <property type="component" value="Unassembled WGS sequence"/>
</dbReference>
<comment type="caution">
    <text evidence="2">The sequence shown here is derived from an EMBL/GenBank/DDBJ whole genome shotgun (WGS) entry which is preliminary data.</text>
</comment>
<evidence type="ECO:0000313" key="2">
    <source>
        <dbReference type="EMBL" id="KAK4095676.1"/>
    </source>
</evidence>
<protein>
    <submittedName>
        <fullName evidence="2">Uncharacterized protein</fullName>
    </submittedName>
</protein>
<reference evidence="2" key="2">
    <citation type="submission" date="2023-05" db="EMBL/GenBank/DDBJ databases">
        <authorList>
            <consortium name="Lawrence Berkeley National Laboratory"/>
            <person name="Steindorff A."/>
            <person name="Hensen N."/>
            <person name="Bonometti L."/>
            <person name="Westerberg I."/>
            <person name="Brannstrom I.O."/>
            <person name="Guillou S."/>
            <person name="Cros-Aarteil S."/>
            <person name="Calhoun S."/>
            <person name="Haridas S."/>
            <person name="Kuo A."/>
            <person name="Mondo S."/>
            <person name="Pangilinan J."/>
            <person name="Riley R."/>
            <person name="Labutti K."/>
            <person name="Andreopoulos B."/>
            <person name="Lipzen A."/>
            <person name="Chen C."/>
            <person name="Yanf M."/>
            <person name="Daum C."/>
            <person name="Ng V."/>
            <person name="Clum A."/>
            <person name="Ohm R."/>
            <person name="Martin F."/>
            <person name="Silar P."/>
            <person name="Natvig D."/>
            <person name="Lalanne C."/>
            <person name="Gautier V."/>
            <person name="Ament-Velasquez S.L."/>
            <person name="Kruys A."/>
            <person name="Hutchinson M.I."/>
            <person name="Powell A.J."/>
            <person name="Barry K."/>
            <person name="Miller A.N."/>
            <person name="Grigoriev I.V."/>
            <person name="Debuchy R."/>
            <person name="Gladieux P."/>
            <person name="Thoren M.H."/>
            <person name="Johannesson H."/>
        </authorList>
    </citation>
    <scope>NUCLEOTIDE SEQUENCE</scope>
    <source>
        <strain evidence="2">CBS 757.83</strain>
    </source>
</reference>
<organism evidence="2 3">
    <name type="scientific">Parathielavia hyrcaniae</name>
    <dbReference type="NCBI Taxonomy" id="113614"/>
    <lineage>
        <taxon>Eukaryota</taxon>
        <taxon>Fungi</taxon>
        <taxon>Dikarya</taxon>
        <taxon>Ascomycota</taxon>
        <taxon>Pezizomycotina</taxon>
        <taxon>Sordariomycetes</taxon>
        <taxon>Sordariomycetidae</taxon>
        <taxon>Sordariales</taxon>
        <taxon>Chaetomiaceae</taxon>
        <taxon>Parathielavia</taxon>
    </lineage>
</organism>
<accession>A0AAN6PRI2</accession>
<evidence type="ECO:0000256" key="1">
    <source>
        <dbReference type="SAM" id="MobiDB-lite"/>
    </source>
</evidence>
<dbReference type="EMBL" id="MU863834">
    <property type="protein sequence ID" value="KAK4095676.1"/>
    <property type="molecule type" value="Genomic_DNA"/>
</dbReference>
<sequence length="106" mass="11994">MAHHDIATRAQALTLKLILQLDNKQIEALTGLKPSTVASIADKALERGFDSHRRPPVILYIHVCDGPRSGRPSKQKDHKDEVLQTAISGIQRPRKRRRLQQRTSRS</sequence>
<feature type="compositionally biased region" description="Basic residues" evidence="1">
    <location>
        <begin position="92"/>
        <end position="106"/>
    </location>
</feature>
<name>A0AAN6PRI2_9PEZI</name>
<evidence type="ECO:0000313" key="3">
    <source>
        <dbReference type="Proteomes" id="UP001305647"/>
    </source>
</evidence>
<gene>
    <name evidence="2" type="ORF">N658DRAFT_459988</name>
</gene>
<keyword evidence="3" id="KW-1185">Reference proteome</keyword>
<proteinExistence type="predicted"/>
<reference evidence="2" key="1">
    <citation type="journal article" date="2023" name="Mol. Phylogenet. Evol.">
        <title>Genome-scale phylogeny and comparative genomics of the fungal order Sordariales.</title>
        <authorList>
            <person name="Hensen N."/>
            <person name="Bonometti L."/>
            <person name="Westerberg I."/>
            <person name="Brannstrom I.O."/>
            <person name="Guillou S."/>
            <person name="Cros-Aarteil S."/>
            <person name="Calhoun S."/>
            <person name="Haridas S."/>
            <person name="Kuo A."/>
            <person name="Mondo S."/>
            <person name="Pangilinan J."/>
            <person name="Riley R."/>
            <person name="LaButti K."/>
            <person name="Andreopoulos B."/>
            <person name="Lipzen A."/>
            <person name="Chen C."/>
            <person name="Yan M."/>
            <person name="Daum C."/>
            <person name="Ng V."/>
            <person name="Clum A."/>
            <person name="Steindorff A."/>
            <person name="Ohm R.A."/>
            <person name="Martin F."/>
            <person name="Silar P."/>
            <person name="Natvig D.O."/>
            <person name="Lalanne C."/>
            <person name="Gautier V."/>
            <person name="Ament-Velasquez S.L."/>
            <person name="Kruys A."/>
            <person name="Hutchinson M.I."/>
            <person name="Powell A.J."/>
            <person name="Barry K."/>
            <person name="Miller A.N."/>
            <person name="Grigoriev I.V."/>
            <person name="Debuchy R."/>
            <person name="Gladieux P."/>
            <person name="Hiltunen Thoren M."/>
            <person name="Johannesson H."/>
        </authorList>
    </citation>
    <scope>NUCLEOTIDE SEQUENCE</scope>
    <source>
        <strain evidence="2">CBS 757.83</strain>
    </source>
</reference>
<dbReference type="AlphaFoldDB" id="A0AAN6PRI2"/>
<feature type="region of interest" description="Disordered" evidence="1">
    <location>
        <begin position="63"/>
        <end position="106"/>
    </location>
</feature>